<proteinExistence type="predicted"/>
<evidence type="ECO:0008006" key="2">
    <source>
        <dbReference type="Google" id="ProtNLM"/>
    </source>
</evidence>
<name>A0A8S5US36_9CAUD</name>
<dbReference type="Pfam" id="PF10926">
    <property type="entry name" value="DUF2800"/>
    <property type="match status" value="1"/>
</dbReference>
<dbReference type="EMBL" id="BK016132">
    <property type="protein sequence ID" value="DAF97321.1"/>
    <property type="molecule type" value="Genomic_DNA"/>
</dbReference>
<dbReference type="InterPro" id="IPR021229">
    <property type="entry name" value="DUF2800"/>
</dbReference>
<dbReference type="Gene3D" id="3.90.320.10">
    <property type="match status" value="1"/>
</dbReference>
<organism evidence="1">
    <name type="scientific">Myoviridae sp. ctGgs6</name>
    <dbReference type="NCBI Taxonomy" id="2825072"/>
    <lineage>
        <taxon>Viruses</taxon>
        <taxon>Duplodnaviria</taxon>
        <taxon>Heunggongvirae</taxon>
        <taxon>Uroviricota</taxon>
        <taxon>Caudoviricetes</taxon>
    </lineage>
</organism>
<protein>
    <recommendedName>
        <fullName evidence="2">DUF2800 domain-containing protein</fullName>
    </recommendedName>
</protein>
<dbReference type="InterPro" id="IPR011604">
    <property type="entry name" value="PDDEXK-like_dom_sf"/>
</dbReference>
<sequence length="393" mass="43053">MVSEEKRAHALLSASSAHIWLHCPPSARMAENMPQVDTPWAAEGTLAHELAECKARKKFCPRPGDDYAEKIREIHADPAYAPEMESCTDLYVQAIDEECMRYSSRPLVVLETRVNYCGTVPEGFGTADCIIIGGDTLTIIDYKHGKGVPISAMDNPQLKLYAIGALNQFNAFYGDAIKHIRLRIVQPRVSDELNDFELTVQDLMQWGNSVVAPVANLAYNGGGECNRGDWCRFCKARAICRQTANNYLALDAFRAFCQNEINALSDDEIGDILTRAAGLQAWVAAVEAYALQACLAGKHIPGHKVVAGRAVRTWTDQDAAFTALQAAGVDQALLYDRKPCALTELEKRLGKAKFKELAGQYVHKPAGKPILAPADDPRPELMGVSVLFGDMNG</sequence>
<accession>A0A8S5US36</accession>
<reference evidence="1" key="1">
    <citation type="journal article" date="2021" name="Proc. Natl. Acad. Sci. U.S.A.">
        <title>A Catalog of Tens of Thousands of Viruses from Human Metagenomes Reveals Hidden Associations with Chronic Diseases.</title>
        <authorList>
            <person name="Tisza M.J."/>
            <person name="Buck C.B."/>
        </authorList>
    </citation>
    <scope>NUCLEOTIDE SEQUENCE</scope>
    <source>
        <strain evidence="1">CtGgs6</strain>
    </source>
</reference>
<evidence type="ECO:0000313" key="1">
    <source>
        <dbReference type="EMBL" id="DAF97321.1"/>
    </source>
</evidence>